<evidence type="ECO:0000313" key="8">
    <source>
        <dbReference type="Proteomes" id="UP000268291"/>
    </source>
</evidence>
<dbReference type="PANTHER" id="PTHR43143">
    <property type="entry name" value="METALLOPHOSPHOESTERASE, CALCINEURIN SUPERFAMILY"/>
    <property type="match status" value="1"/>
</dbReference>
<organism evidence="5 7">
    <name type="scientific">Labedella gwakjiensis</name>
    <dbReference type="NCBI Taxonomy" id="390269"/>
    <lineage>
        <taxon>Bacteria</taxon>
        <taxon>Bacillati</taxon>
        <taxon>Actinomycetota</taxon>
        <taxon>Actinomycetes</taxon>
        <taxon>Micrococcales</taxon>
        <taxon>Microbacteriaceae</taxon>
        <taxon>Labedella</taxon>
    </lineage>
</organism>
<dbReference type="EMBL" id="RZGY01000001">
    <property type="protein sequence ID" value="RUQ85479.1"/>
    <property type="molecule type" value="Genomic_DNA"/>
</dbReference>
<dbReference type="GO" id="GO:0016787">
    <property type="term" value="F:hydrolase activity"/>
    <property type="evidence" value="ECO:0007669"/>
    <property type="project" value="InterPro"/>
</dbReference>
<comment type="caution">
    <text evidence="5">The sequence shown here is derived from an EMBL/GenBank/DDBJ whole genome shotgun (WGS) entry which is preliminary data.</text>
</comment>
<dbReference type="InterPro" id="IPR029052">
    <property type="entry name" value="Metallo-depent_PP-like"/>
</dbReference>
<feature type="compositionally biased region" description="Pro residues" evidence="1">
    <location>
        <begin position="194"/>
        <end position="209"/>
    </location>
</feature>
<feature type="domain" description="DUF5648" evidence="4">
    <location>
        <begin position="52"/>
        <end position="184"/>
    </location>
</feature>
<reference evidence="5 7" key="1">
    <citation type="submission" date="2018-03" db="EMBL/GenBank/DDBJ databases">
        <title>Genomic Encyclopedia of Archaeal and Bacterial Type Strains, Phase II (KMG-II): from individual species to whole genera.</title>
        <authorList>
            <person name="Goeker M."/>
        </authorList>
    </citation>
    <scope>NUCLEOTIDE SEQUENCE [LARGE SCALE GENOMIC DNA]</scope>
    <source>
        <strain evidence="5 7">DSM 21548</strain>
    </source>
</reference>
<evidence type="ECO:0000256" key="2">
    <source>
        <dbReference type="SAM" id="SignalP"/>
    </source>
</evidence>
<dbReference type="AlphaFoldDB" id="A0A2P8GRN0"/>
<evidence type="ECO:0000259" key="3">
    <source>
        <dbReference type="Pfam" id="PF00149"/>
    </source>
</evidence>
<feature type="signal peptide" evidence="2">
    <location>
        <begin position="1"/>
        <end position="38"/>
    </location>
</feature>
<dbReference type="Gene3D" id="3.60.21.10">
    <property type="match status" value="1"/>
</dbReference>
<dbReference type="InterPro" id="IPR004843">
    <property type="entry name" value="Calcineurin-like_PHP"/>
</dbReference>
<accession>A0A2P8GRN0</accession>
<dbReference type="Pfam" id="PF18885">
    <property type="entry name" value="DUF5648"/>
    <property type="match status" value="1"/>
</dbReference>
<proteinExistence type="predicted"/>
<evidence type="ECO:0000259" key="4">
    <source>
        <dbReference type="Pfam" id="PF18885"/>
    </source>
</evidence>
<dbReference type="InterPro" id="IPR051918">
    <property type="entry name" value="STPP_CPPED1"/>
</dbReference>
<name>A0A2P8GRN0_9MICO</name>
<dbReference type="SUPFAM" id="SSF56300">
    <property type="entry name" value="Metallo-dependent phosphatases"/>
    <property type="match status" value="1"/>
</dbReference>
<dbReference type="Proteomes" id="UP000241203">
    <property type="component" value="Unassembled WGS sequence"/>
</dbReference>
<reference evidence="6 8" key="2">
    <citation type="submission" date="2018-12" db="EMBL/GenBank/DDBJ databases">
        <authorList>
            <person name="hu s."/>
            <person name="Xu Y."/>
            <person name="Xu B."/>
            <person name="Li F."/>
        </authorList>
    </citation>
    <scope>NUCLEOTIDE SEQUENCE [LARGE SCALE GENOMIC DNA]</scope>
    <source>
        <strain evidence="6 8">KSW2-17</strain>
    </source>
</reference>
<evidence type="ECO:0000313" key="6">
    <source>
        <dbReference type="EMBL" id="RUQ85479.1"/>
    </source>
</evidence>
<dbReference type="EMBL" id="PYAU01000001">
    <property type="protein sequence ID" value="PSL36617.1"/>
    <property type="molecule type" value="Genomic_DNA"/>
</dbReference>
<dbReference type="InterPro" id="IPR043708">
    <property type="entry name" value="DUF5648"/>
</dbReference>
<feature type="chain" id="PRO_5015145421" evidence="2">
    <location>
        <begin position="39"/>
        <end position="510"/>
    </location>
</feature>
<evidence type="ECO:0000313" key="7">
    <source>
        <dbReference type="Proteomes" id="UP000241203"/>
    </source>
</evidence>
<feature type="region of interest" description="Disordered" evidence="1">
    <location>
        <begin position="189"/>
        <end position="225"/>
    </location>
</feature>
<feature type="domain" description="Calcineurin-like phosphoesterase" evidence="3">
    <location>
        <begin position="228"/>
        <end position="441"/>
    </location>
</feature>
<evidence type="ECO:0000256" key="1">
    <source>
        <dbReference type="SAM" id="MobiDB-lite"/>
    </source>
</evidence>
<dbReference type="PANTHER" id="PTHR43143:SF5">
    <property type="entry name" value="SECRETED PROTEIN"/>
    <property type="match status" value="1"/>
</dbReference>
<sequence>MSKGNTRLMRSLRRTLTIVAAAALVAAGTVVVSTPASASTATCSSMHQPVRQSVNPTSRQSLITFSSTEIQKADEVWGFTERRGDVFDASPKEKDGLVPVYRMYQDERFVWIPRVEGSSEWQKAQSKYGYQAQAIEFWASPTAIDCGVAVHRMYKKGVFRMEADAGRISDLVADGWADQGPKFWASRAETTAPAPAPAPQPTPQPAPAPEPERPGSEPGDTDSTFSLAIIPDTQQEVFTSTRFAQRNEWLVENKDELDIRYAIHTGDVTNWGETAPEQYRVASDAMKVLDDGGIPAAIAIGNHDSSAVCVGGGGCRGADASVTLRKTELFNSTFPATRYTGIEGVFEQARVDNNFQTFSAGGADFLILTLELWPRQDVVEWAKDVVATHPEHNVIINTHFYLDYDGSIAQSSGYGVTSPQSLFDELVSVYPNVKMVFSGHVGDSQQRTDVGKNGNTIASFLGGFHSTANPVKLIEIDTETGTITAKVHVPQTDTHLEQFDARIDGMDFIG</sequence>
<gene>
    <name evidence="5" type="ORF">CLV49_0213</name>
    <name evidence="6" type="ORF">ELQ93_00010</name>
</gene>
<keyword evidence="8" id="KW-1185">Reference proteome</keyword>
<keyword evidence="2" id="KW-0732">Signal</keyword>
<dbReference type="Proteomes" id="UP000268291">
    <property type="component" value="Unassembled WGS sequence"/>
</dbReference>
<dbReference type="Pfam" id="PF00149">
    <property type="entry name" value="Metallophos"/>
    <property type="match status" value="1"/>
</dbReference>
<protein>
    <submittedName>
        <fullName evidence="5">Calcineurin-like phosphoesterase family protein</fullName>
    </submittedName>
    <submittedName>
        <fullName evidence="6">Metallophosphoesterase</fullName>
    </submittedName>
</protein>
<evidence type="ECO:0000313" key="5">
    <source>
        <dbReference type="EMBL" id="PSL36617.1"/>
    </source>
</evidence>